<protein>
    <recommendedName>
        <fullName evidence="2">PpiC domain-containing protein</fullName>
    </recommendedName>
</protein>
<dbReference type="EMBL" id="UINC01230034">
    <property type="protein sequence ID" value="SVE61989.1"/>
    <property type="molecule type" value="Genomic_DNA"/>
</dbReference>
<reference evidence="1" key="1">
    <citation type="submission" date="2018-05" db="EMBL/GenBank/DDBJ databases">
        <authorList>
            <person name="Lanie J.A."/>
            <person name="Ng W.-L."/>
            <person name="Kazmierczak K.M."/>
            <person name="Andrzejewski T.M."/>
            <person name="Davidsen T.M."/>
            <person name="Wayne K.J."/>
            <person name="Tettelin H."/>
            <person name="Glass J.I."/>
            <person name="Rusch D."/>
            <person name="Podicherti R."/>
            <person name="Tsui H.-C.T."/>
            <person name="Winkler M.E."/>
        </authorList>
    </citation>
    <scope>NUCLEOTIDE SEQUENCE</scope>
</reference>
<dbReference type="Gene3D" id="6.10.140.970">
    <property type="match status" value="1"/>
</dbReference>
<organism evidence="1">
    <name type="scientific">marine metagenome</name>
    <dbReference type="NCBI Taxonomy" id="408172"/>
    <lineage>
        <taxon>unclassified sequences</taxon>
        <taxon>metagenomes</taxon>
        <taxon>ecological metagenomes</taxon>
    </lineage>
</organism>
<accession>A0A383EZ77</accession>
<dbReference type="InterPro" id="IPR027304">
    <property type="entry name" value="Trigger_fact/SurA_dom_sf"/>
</dbReference>
<feature type="non-terminal residue" evidence="1">
    <location>
        <position position="170"/>
    </location>
</feature>
<proteinExistence type="predicted"/>
<sequence>MSWQRLLHEPLVHFLLAGSVLFGLSALFGESFGVNSNDTRIYVSAEKIQQLHETWSRQRGTPPTAAQLRNLAEDFIREEVLYREAIASGLDQDDTIVRRRLSQKVEFLAQSIASTVEPADAEVQQFFEDNKEKYIVPTQVAFSHVYFSSSRRGAQAPDDARTVLATLTSD</sequence>
<gene>
    <name evidence="1" type="ORF">METZ01_LOCUS514843</name>
</gene>
<evidence type="ECO:0008006" key="2">
    <source>
        <dbReference type="Google" id="ProtNLM"/>
    </source>
</evidence>
<name>A0A383EZ77_9ZZZZ</name>
<dbReference type="AlphaFoldDB" id="A0A383EZ77"/>
<dbReference type="SUPFAM" id="SSF109998">
    <property type="entry name" value="Triger factor/SurA peptide-binding domain-like"/>
    <property type="match status" value="1"/>
</dbReference>
<evidence type="ECO:0000313" key="1">
    <source>
        <dbReference type="EMBL" id="SVE61989.1"/>
    </source>
</evidence>